<dbReference type="AlphaFoldDB" id="A0A917Q430"/>
<proteinExistence type="predicted"/>
<reference evidence="1 2" key="1">
    <citation type="journal article" date="2014" name="Int. J. Syst. Evol. Microbiol.">
        <title>Complete genome sequence of Corynebacterium casei LMG S-19264T (=DSM 44701T), isolated from a smear-ripened cheese.</title>
        <authorList>
            <consortium name="US DOE Joint Genome Institute (JGI-PGF)"/>
            <person name="Walter F."/>
            <person name="Albersmeier A."/>
            <person name="Kalinowski J."/>
            <person name="Ruckert C."/>
        </authorList>
    </citation>
    <scope>NUCLEOTIDE SEQUENCE [LARGE SCALE GENOMIC DNA]</scope>
    <source>
        <strain evidence="1 2">CGMCC 1.9161</strain>
    </source>
</reference>
<protein>
    <recommendedName>
        <fullName evidence="3">DUF1643 domain-containing protein</fullName>
    </recommendedName>
</protein>
<name>A0A917Q430_9HYPH</name>
<organism evidence="1 2">
    <name type="scientific">Salinarimonas ramus</name>
    <dbReference type="NCBI Taxonomy" id="690164"/>
    <lineage>
        <taxon>Bacteria</taxon>
        <taxon>Pseudomonadati</taxon>
        <taxon>Pseudomonadota</taxon>
        <taxon>Alphaproteobacteria</taxon>
        <taxon>Hyphomicrobiales</taxon>
        <taxon>Salinarimonadaceae</taxon>
        <taxon>Salinarimonas</taxon>
    </lineage>
</organism>
<dbReference type="Pfam" id="PF07799">
    <property type="entry name" value="DUF1643"/>
    <property type="match status" value="1"/>
</dbReference>
<evidence type="ECO:0008006" key="3">
    <source>
        <dbReference type="Google" id="ProtNLM"/>
    </source>
</evidence>
<gene>
    <name evidence="1" type="ORF">GCM10011322_01870</name>
</gene>
<dbReference type="RefSeq" id="WP_188908527.1">
    <property type="nucleotide sequence ID" value="NZ_BMMF01000001.1"/>
</dbReference>
<dbReference type="InterPro" id="IPR012441">
    <property type="entry name" value="DUF1643"/>
</dbReference>
<evidence type="ECO:0000313" key="2">
    <source>
        <dbReference type="Proteomes" id="UP000600449"/>
    </source>
</evidence>
<evidence type="ECO:0000313" key="1">
    <source>
        <dbReference type="EMBL" id="GGK18790.1"/>
    </source>
</evidence>
<dbReference type="Proteomes" id="UP000600449">
    <property type="component" value="Unassembled WGS sequence"/>
</dbReference>
<accession>A0A917Q430</accession>
<comment type="caution">
    <text evidence="1">The sequence shown here is derived from an EMBL/GenBank/DDBJ whole genome shotgun (WGS) entry which is preliminary data.</text>
</comment>
<sequence>MRAVFSACGTYRYRLERDAPDETSGGPVAFVMLNPSTADADRDDPTIRRVRILARGFGFGPIVVANLYALRASDPRALAAHPDPVGPQNAAHLAALAREGRDVVCAWGVHADPARAAATIALLGRAGARLWHLGLTKAGAPRHPLYVPRDVPLTPLSPA</sequence>
<keyword evidence="2" id="KW-1185">Reference proteome</keyword>
<dbReference type="EMBL" id="BMMF01000001">
    <property type="protein sequence ID" value="GGK18790.1"/>
    <property type="molecule type" value="Genomic_DNA"/>
</dbReference>